<keyword evidence="4" id="KW-0645">Protease</keyword>
<evidence type="ECO:0000259" key="3">
    <source>
        <dbReference type="Pfam" id="PF16491"/>
    </source>
</evidence>
<feature type="non-terminal residue" evidence="4">
    <location>
        <position position="343"/>
    </location>
</feature>
<proteinExistence type="predicted"/>
<feature type="transmembrane region" description="Helical" evidence="2">
    <location>
        <begin position="6"/>
        <end position="24"/>
    </location>
</feature>
<name>A0A5J4V3J6_9EUKA</name>
<feature type="transmembrane region" description="Helical" evidence="2">
    <location>
        <begin position="179"/>
        <end position="203"/>
    </location>
</feature>
<keyword evidence="2" id="KW-1133">Transmembrane helix</keyword>
<feature type="domain" description="CAAX prenyl protease 1 N-terminal" evidence="3">
    <location>
        <begin position="27"/>
        <end position="209"/>
    </location>
</feature>
<feature type="transmembrane region" description="Helical" evidence="2">
    <location>
        <begin position="63"/>
        <end position="82"/>
    </location>
</feature>
<dbReference type="PANTHER" id="PTHR10120">
    <property type="entry name" value="CAAX PRENYL PROTEASE 1"/>
    <property type="match status" value="1"/>
</dbReference>
<keyword evidence="2" id="KW-0472">Membrane</keyword>
<keyword evidence="4" id="KW-0378">Hydrolase</keyword>
<feature type="region of interest" description="Disordered" evidence="1">
    <location>
        <begin position="292"/>
        <end position="313"/>
    </location>
</feature>
<evidence type="ECO:0000313" key="5">
    <source>
        <dbReference type="Proteomes" id="UP000324800"/>
    </source>
</evidence>
<dbReference type="GO" id="GO:0008233">
    <property type="term" value="F:peptidase activity"/>
    <property type="evidence" value="ECO:0007669"/>
    <property type="project" value="UniProtKB-KW"/>
</dbReference>
<dbReference type="InterPro" id="IPR032456">
    <property type="entry name" value="Peptidase_M48_N"/>
</dbReference>
<dbReference type="Proteomes" id="UP000324800">
    <property type="component" value="Unassembled WGS sequence"/>
</dbReference>
<dbReference type="EMBL" id="SNRW01010411">
    <property type="protein sequence ID" value="KAA6376605.1"/>
    <property type="molecule type" value="Genomic_DNA"/>
</dbReference>
<feature type="transmembrane region" description="Helical" evidence="2">
    <location>
        <begin position="102"/>
        <end position="123"/>
    </location>
</feature>
<organism evidence="4 5">
    <name type="scientific">Streblomastix strix</name>
    <dbReference type="NCBI Taxonomy" id="222440"/>
    <lineage>
        <taxon>Eukaryota</taxon>
        <taxon>Metamonada</taxon>
        <taxon>Preaxostyla</taxon>
        <taxon>Oxymonadida</taxon>
        <taxon>Streblomastigidae</taxon>
        <taxon>Streblomastix</taxon>
    </lineage>
</organism>
<gene>
    <name evidence="4" type="ORF">EZS28_027866</name>
</gene>
<evidence type="ECO:0000256" key="1">
    <source>
        <dbReference type="SAM" id="MobiDB-lite"/>
    </source>
</evidence>
<sequence>MLPVPLLTIGLYVAQYTLTIYIVLRNLQWHKRPDVPKFVKYVMPESDFRRMSNYAITKSKVKFFFYLYDVSLMLFIIFGKIYPKIWLLSGRIVLKYFGTALIWQTSIFVIIDNLWKLIFYLPFSMYNVFVVEQKFGFNKSSISLFISDIIKNQSIGVIMNLLMINIISWLIEERFGGDYYWVVAFGAYTAYTLVMGIIAPIFIDPLFEKSIPLEQIDQEMYQAVKQVCNKCDFDTKHIIVSEGSKRSAHSNAQIMDIFGIRKVILFDTLVELAGVDCSVKFKELQNKKKDETKPLLNIEQSEQNNQNDKNKEEETKIAIPKLFDNNNIIAAISHEIGHQKHNR</sequence>
<comment type="caution">
    <text evidence="4">The sequence shown here is derived from an EMBL/GenBank/DDBJ whole genome shotgun (WGS) entry which is preliminary data.</text>
</comment>
<feature type="transmembrane region" description="Helical" evidence="2">
    <location>
        <begin position="144"/>
        <end position="167"/>
    </location>
</feature>
<dbReference type="Pfam" id="PF16491">
    <property type="entry name" value="Peptidase_M48_N"/>
    <property type="match status" value="1"/>
</dbReference>
<accession>A0A5J4V3J6</accession>
<keyword evidence="2" id="KW-0812">Transmembrane</keyword>
<dbReference type="Gene3D" id="3.30.2010.10">
    <property type="entry name" value="Metalloproteases ('zincins'), catalytic domain"/>
    <property type="match status" value="1"/>
</dbReference>
<reference evidence="4 5" key="1">
    <citation type="submission" date="2019-03" db="EMBL/GenBank/DDBJ databases">
        <title>Single cell metagenomics reveals metabolic interactions within the superorganism composed of flagellate Streblomastix strix and complex community of Bacteroidetes bacteria on its surface.</title>
        <authorList>
            <person name="Treitli S.C."/>
            <person name="Kolisko M."/>
            <person name="Husnik F."/>
            <person name="Keeling P."/>
            <person name="Hampl V."/>
        </authorList>
    </citation>
    <scope>NUCLEOTIDE SEQUENCE [LARGE SCALE GENOMIC DNA]</scope>
    <source>
        <strain evidence="4">ST1C</strain>
    </source>
</reference>
<protein>
    <submittedName>
        <fullName evidence="4">Putative CAAX prenyl protease 1</fullName>
    </submittedName>
</protein>
<evidence type="ECO:0000256" key="2">
    <source>
        <dbReference type="SAM" id="Phobius"/>
    </source>
</evidence>
<dbReference type="OrthoDB" id="360839at2759"/>
<dbReference type="AlphaFoldDB" id="A0A5J4V3J6"/>
<dbReference type="GO" id="GO:0006508">
    <property type="term" value="P:proteolysis"/>
    <property type="evidence" value="ECO:0007669"/>
    <property type="project" value="UniProtKB-KW"/>
</dbReference>
<evidence type="ECO:0000313" key="4">
    <source>
        <dbReference type="EMBL" id="KAA6376605.1"/>
    </source>
</evidence>